<feature type="region of interest" description="Disordered" evidence="1">
    <location>
        <begin position="399"/>
        <end position="435"/>
    </location>
</feature>
<dbReference type="OrthoDB" id="302685at2157"/>
<name>A0A554NBI6_9EURY</name>
<feature type="compositionally biased region" description="Polar residues" evidence="1">
    <location>
        <begin position="207"/>
        <end position="217"/>
    </location>
</feature>
<dbReference type="Gene3D" id="3.40.50.720">
    <property type="entry name" value="NAD(P)-binding Rossmann-like Domain"/>
    <property type="match status" value="1"/>
</dbReference>
<dbReference type="SUPFAM" id="SSF51735">
    <property type="entry name" value="NAD(P)-binding Rossmann-fold domains"/>
    <property type="match status" value="1"/>
</dbReference>
<feature type="region of interest" description="Disordered" evidence="1">
    <location>
        <begin position="200"/>
        <end position="248"/>
    </location>
</feature>
<feature type="compositionally biased region" description="Low complexity" evidence="1">
    <location>
        <begin position="411"/>
        <end position="435"/>
    </location>
</feature>
<reference evidence="3 4" key="1">
    <citation type="submission" date="2018-06" db="EMBL/GenBank/DDBJ databases">
        <title>Natronomonas sp. F16-60 a new haloarchaeon isolated from a solar saltern of Isla Cristina, Huelva, Spain.</title>
        <authorList>
            <person name="Duran-Viseras A."/>
            <person name="Sanchez-Porro C."/>
            <person name="Ventosa A."/>
        </authorList>
    </citation>
    <scope>NUCLEOTIDE SEQUENCE [LARGE SCALE GENOMIC DNA]</scope>
    <source>
        <strain evidence="3 4">F16-60</strain>
    </source>
</reference>
<dbReference type="InterPro" id="IPR036291">
    <property type="entry name" value="NAD(P)-bd_dom_sf"/>
</dbReference>
<evidence type="ECO:0000256" key="2">
    <source>
        <dbReference type="SAM" id="Phobius"/>
    </source>
</evidence>
<feature type="compositionally biased region" description="Basic and acidic residues" evidence="1">
    <location>
        <begin position="238"/>
        <end position="248"/>
    </location>
</feature>
<gene>
    <name evidence="3" type="ORF">DP107_07145</name>
</gene>
<keyword evidence="4" id="KW-1185">Reference proteome</keyword>
<evidence type="ECO:0008006" key="5">
    <source>
        <dbReference type="Google" id="ProtNLM"/>
    </source>
</evidence>
<dbReference type="InParanoid" id="A0A554NBI6"/>
<keyword evidence="2" id="KW-0472">Membrane</keyword>
<sequence length="435" mass="45559">MSRTVVIGGVGSTFGESLAREFATAGDEVVLWARSEPFISSLAATLTAETEGETLAVTADVTDPAAVSRAVDRTHDAFGTVDVYIHNARPPNGYDGPLAHDADDLAAYFDVHGYGLAVVVDELLADLRAAGGTVIHNGSERVRWISRAMAEQLAPDGVHVVWSYIDGWIDGEDVDDAVPERKRADPDELAAEYRHLVEQDRSVGRSAPTSDPGGTTASGRPERERSPPPGTDGNAYLPDRRTVAHERSRVAVGTAVADTRRGGPAVRTITRNAIVVILAVVALLLALGALPSYLKSGDPYYVTATTADAPAGAVNVSNLSERRFEYSTTAVTTAAAGDGTGRSDPYWRGPFGLKEGFSHSPFDEFDALTRDYPNATGRVDDDTRVYAALNGTTYRLDIAQTPGAGGGTGDADGSAALAAPGEVPPAEAEPVAVAG</sequence>
<dbReference type="EMBL" id="QMDX01000003">
    <property type="protein sequence ID" value="TSD14744.1"/>
    <property type="molecule type" value="Genomic_DNA"/>
</dbReference>
<evidence type="ECO:0000313" key="3">
    <source>
        <dbReference type="EMBL" id="TSD14744.1"/>
    </source>
</evidence>
<protein>
    <recommendedName>
        <fullName evidence="5">Short-chain dehydrogenase</fullName>
    </recommendedName>
</protein>
<dbReference type="InterPro" id="IPR002347">
    <property type="entry name" value="SDR_fam"/>
</dbReference>
<dbReference type="Pfam" id="PF00106">
    <property type="entry name" value="adh_short"/>
    <property type="match status" value="1"/>
</dbReference>
<keyword evidence="2" id="KW-0812">Transmembrane</keyword>
<dbReference type="PANTHER" id="PTHR43431:SF7">
    <property type="entry name" value="OXIDOREDUCTASE, SHORT CHAIN DEHYDROGENASE_REDUCTASE FAMILY (AFU_ORTHOLOGUE AFUA_5G14000)"/>
    <property type="match status" value="1"/>
</dbReference>
<proteinExistence type="predicted"/>
<evidence type="ECO:0000256" key="1">
    <source>
        <dbReference type="SAM" id="MobiDB-lite"/>
    </source>
</evidence>
<accession>A0A554NBI6</accession>
<dbReference type="AlphaFoldDB" id="A0A554NBI6"/>
<dbReference type="PANTHER" id="PTHR43431">
    <property type="entry name" value="OXIDOREDUCTASE, SHORT CHAIN DEHYDROGENASE/REDUCTASE FAMILY (AFU_ORTHOLOGUE AFUA_5G14000)"/>
    <property type="match status" value="1"/>
</dbReference>
<keyword evidence="2" id="KW-1133">Transmembrane helix</keyword>
<comment type="caution">
    <text evidence="3">The sequence shown here is derived from an EMBL/GenBank/DDBJ whole genome shotgun (WGS) entry which is preliminary data.</text>
</comment>
<dbReference type="Proteomes" id="UP000319894">
    <property type="component" value="Unassembled WGS sequence"/>
</dbReference>
<feature type="transmembrane region" description="Helical" evidence="2">
    <location>
        <begin position="273"/>
        <end position="294"/>
    </location>
</feature>
<evidence type="ECO:0000313" key="4">
    <source>
        <dbReference type="Proteomes" id="UP000319894"/>
    </source>
</evidence>
<organism evidence="3 4">
    <name type="scientific">Haloglomus irregulare</name>
    <dbReference type="NCBI Taxonomy" id="2234134"/>
    <lineage>
        <taxon>Archaea</taxon>
        <taxon>Methanobacteriati</taxon>
        <taxon>Methanobacteriota</taxon>
        <taxon>Stenosarchaea group</taxon>
        <taxon>Halobacteria</taxon>
        <taxon>Halobacteriales</taxon>
        <taxon>Natronomonadaceae</taxon>
        <taxon>Haloglomus</taxon>
    </lineage>
</organism>